<keyword evidence="1" id="KW-0805">Transcription regulation</keyword>
<dbReference type="PROSITE" id="PS50949">
    <property type="entry name" value="HTH_GNTR"/>
    <property type="match status" value="1"/>
</dbReference>
<dbReference type="Proteomes" id="UP001314635">
    <property type="component" value="Unassembled WGS sequence"/>
</dbReference>
<keyword evidence="3" id="KW-0804">Transcription</keyword>
<name>A0ABS5G9V6_9BRAD</name>
<evidence type="ECO:0000256" key="2">
    <source>
        <dbReference type="ARBA" id="ARBA00023125"/>
    </source>
</evidence>
<dbReference type="RefSeq" id="WP_172235643.1">
    <property type="nucleotide sequence ID" value="NZ_JABFDP010000003.1"/>
</dbReference>
<dbReference type="SUPFAM" id="SSF48008">
    <property type="entry name" value="GntR ligand-binding domain-like"/>
    <property type="match status" value="1"/>
</dbReference>
<evidence type="ECO:0000256" key="3">
    <source>
        <dbReference type="ARBA" id="ARBA00023163"/>
    </source>
</evidence>
<dbReference type="SMART" id="SM00895">
    <property type="entry name" value="FCD"/>
    <property type="match status" value="1"/>
</dbReference>
<dbReference type="SUPFAM" id="SSF46785">
    <property type="entry name" value="Winged helix' DNA-binding domain"/>
    <property type="match status" value="1"/>
</dbReference>
<dbReference type="InterPro" id="IPR011711">
    <property type="entry name" value="GntR_C"/>
</dbReference>
<evidence type="ECO:0000256" key="1">
    <source>
        <dbReference type="ARBA" id="ARBA00023015"/>
    </source>
</evidence>
<reference evidence="6" key="1">
    <citation type="journal article" date="2021" name="ISME J.">
        <title>Evolutionary origin and ecological implication of a unique nif island in free-living Bradyrhizobium lineages.</title>
        <authorList>
            <person name="Tao J."/>
        </authorList>
    </citation>
    <scope>NUCLEOTIDE SEQUENCE [LARGE SCALE GENOMIC DNA]</scope>
    <source>
        <strain evidence="6">SZCCT0094</strain>
    </source>
</reference>
<dbReference type="EMBL" id="JAFCLK010000014">
    <property type="protein sequence ID" value="MBR1137371.1"/>
    <property type="molecule type" value="Genomic_DNA"/>
</dbReference>
<proteinExistence type="predicted"/>
<protein>
    <submittedName>
        <fullName evidence="5">FCD domain-containing protein</fullName>
    </submittedName>
</protein>
<sequence length="235" mass="26226">MTAQSPILQTEPPSGDTLSERAAALIERDIVAGVLAPGSRLGIVELAKRYEIGPTPLREGLSRLVSRGLIVGIGQRGFRVAEVSRDDLVDITRMRTVVEKEALRLAMLNGGDPWEASIVAALHQMRRYIQRMQSEFREGAPEFDRLHKAFHTALLSACGSRRLLAAHSDLYDQAYRYRRVMMRSFDDGRGFIREHEALADLVLARDAAAAQARLEAHLRSTVAIVYPDPKQGRRK</sequence>
<organism evidence="5 6">
    <name type="scientific">Bradyrhizobium denitrificans</name>
    <dbReference type="NCBI Taxonomy" id="2734912"/>
    <lineage>
        <taxon>Bacteria</taxon>
        <taxon>Pseudomonadati</taxon>
        <taxon>Pseudomonadota</taxon>
        <taxon>Alphaproteobacteria</taxon>
        <taxon>Hyphomicrobiales</taxon>
        <taxon>Nitrobacteraceae</taxon>
        <taxon>Bradyrhizobium</taxon>
    </lineage>
</organism>
<dbReference type="Pfam" id="PF00392">
    <property type="entry name" value="GntR"/>
    <property type="match status" value="1"/>
</dbReference>
<dbReference type="InterPro" id="IPR008920">
    <property type="entry name" value="TF_FadR/GntR_C"/>
</dbReference>
<dbReference type="InterPro" id="IPR036390">
    <property type="entry name" value="WH_DNA-bd_sf"/>
</dbReference>
<comment type="caution">
    <text evidence="5">The sequence shown here is derived from an EMBL/GenBank/DDBJ whole genome shotgun (WGS) entry which is preliminary data.</text>
</comment>
<feature type="domain" description="HTH gntR-type" evidence="4">
    <location>
        <begin position="16"/>
        <end position="83"/>
    </location>
</feature>
<dbReference type="Pfam" id="PF07729">
    <property type="entry name" value="FCD"/>
    <property type="match status" value="1"/>
</dbReference>
<evidence type="ECO:0000313" key="6">
    <source>
        <dbReference type="Proteomes" id="UP001314635"/>
    </source>
</evidence>
<evidence type="ECO:0000313" key="5">
    <source>
        <dbReference type="EMBL" id="MBR1137371.1"/>
    </source>
</evidence>
<dbReference type="Gene3D" id="1.20.120.530">
    <property type="entry name" value="GntR ligand-binding domain-like"/>
    <property type="match status" value="1"/>
</dbReference>
<gene>
    <name evidence="5" type="ORF">JQ619_16515</name>
</gene>
<keyword evidence="2" id="KW-0238">DNA-binding</keyword>
<dbReference type="InterPro" id="IPR036388">
    <property type="entry name" value="WH-like_DNA-bd_sf"/>
</dbReference>
<dbReference type="SMART" id="SM00345">
    <property type="entry name" value="HTH_GNTR"/>
    <property type="match status" value="1"/>
</dbReference>
<dbReference type="CDD" id="cd07377">
    <property type="entry name" value="WHTH_GntR"/>
    <property type="match status" value="1"/>
</dbReference>
<accession>A0ABS5G9V6</accession>
<dbReference type="PANTHER" id="PTHR43537:SF20">
    <property type="entry name" value="HTH-TYPE TRANSCRIPTIONAL REPRESSOR GLAR"/>
    <property type="match status" value="1"/>
</dbReference>
<dbReference type="PANTHER" id="PTHR43537">
    <property type="entry name" value="TRANSCRIPTIONAL REGULATOR, GNTR FAMILY"/>
    <property type="match status" value="1"/>
</dbReference>
<evidence type="ECO:0000259" key="4">
    <source>
        <dbReference type="PROSITE" id="PS50949"/>
    </source>
</evidence>
<keyword evidence="6" id="KW-1185">Reference proteome</keyword>
<dbReference type="Gene3D" id="1.10.10.10">
    <property type="entry name" value="Winged helix-like DNA-binding domain superfamily/Winged helix DNA-binding domain"/>
    <property type="match status" value="1"/>
</dbReference>
<dbReference type="InterPro" id="IPR000524">
    <property type="entry name" value="Tscrpt_reg_HTH_GntR"/>
</dbReference>